<dbReference type="InterPro" id="IPR017896">
    <property type="entry name" value="4Fe4S_Fe-S-bd"/>
</dbReference>
<protein>
    <submittedName>
        <fullName evidence="5">4Fe-4S ferredoxin</fullName>
    </submittedName>
</protein>
<accession>A0A150P0C8</accession>
<dbReference type="PROSITE" id="PS00198">
    <property type="entry name" value="4FE4S_FER_1"/>
    <property type="match status" value="2"/>
</dbReference>
<evidence type="ECO:0000313" key="5">
    <source>
        <dbReference type="EMBL" id="KYF48173.1"/>
    </source>
</evidence>
<evidence type="ECO:0000256" key="3">
    <source>
        <dbReference type="ARBA" id="ARBA00023014"/>
    </source>
</evidence>
<feature type="domain" description="4Fe-4S ferredoxin-type" evidence="4">
    <location>
        <begin position="345"/>
        <end position="373"/>
    </location>
</feature>
<evidence type="ECO:0000256" key="2">
    <source>
        <dbReference type="ARBA" id="ARBA00023004"/>
    </source>
</evidence>
<organism evidence="5 6">
    <name type="scientific">Sorangium cellulosum</name>
    <name type="common">Polyangium cellulosum</name>
    <dbReference type="NCBI Taxonomy" id="56"/>
    <lineage>
        <taxon>Bacteria</taxon>
        <taxon>Pseudomonadati</taxon>
        <taxon>Myxococcota</taxon>
        <taxon>Polyangia</taxon>
        <taxon>Polyangiales</taxon>
        <taxon>Polyangiaceae</taxon>
        <taxon>Sorangium</taxon>
    </lineage>
</organism>
<dbReference type="EMBL" id="JELY01003534">
    <property type="protein sequence ID" value="KYF48173.1"/>
    <property type="molecule type" value="Genomic_DNA"/>
</dbReference>
<comment type="caution">
    <text evidence="5">The sequence shown here is derived from an EMBL/GenBank/DDBJ whole genome shotgun (WGS) entry which is preliminary data.</text>
</comment>
<dbReference type="InterPro" id="IPR017900">
    <property type="entry name" value="4Fe4S_Fe_S_CS"/>
</dbReference>
<dbReference type="Pfam" id="PF17179">
    <property type="entry name" value="Fer4_22"/>
    <property type="match status" value="1"/>
</dbReference>
<name>A0A150P0C8_SORCE</name>
<reference evidence="5 6" key="1">
    <citation type="submission" date="2014-02" db="EMBL/GenBank/DDBJ databases">
        <title>The small core and large imbalanced accessory genome model reveals a collaborative survival strategy of Sorangium cellulosum strains in nature.</title>
        <authorList>
            <person name="Han K."/>
            <person name="Peng R."/>
            <person name="Blom J."/>
            <person name="Li Y.-Z."/>
        </authorList>
    </citation>
    <scope>NUCLEOTIDE SEQUENCE [LARGE SCALE GENOMIC DNA]</scope>
    <source>
        <strain evidence="5 6">So0157-25</strain>
    </source>
</reference>
<keyword evidence="3" id="KW-0411">Iron-sulfur</keyword>
<keyword evidence="1" id="KW-0479">Metal-binding</keyword>
<dbReference type="PROSITE" id="PS51379">
    <property type="entry name" value="4FE4S_FER_2"/>
    <property type="match status" value="2"/>
</dbReference>
<dbReference type="Proteomes" id="UP000075420">
    <property type="component" value="Unassembled WGS sequence"/>
</dbReference>
<feature type="domain" description="4Fe-4S ferredoxin-type" evidence="4">
    <location>
        <begin position="260"/>
        <end position="292"/>
    </location>
</feature>
<dbReference type="GO" id="GO:0046872">
    <property type="term" value="F:metal ion binding"/>
    <property type="evidence" value="ECO:0007669"/>
    <property type="project" value="UniProtKB-KW"/>
</dbReference>
<sequence>MGGAETGFHPGDRAVLGRPGLAALLQGLREEGYRLIGPTVRGGAIVYDEIQGVEELPSGWTEQQEAGRYRLERRADEALFGYAVGPRSLKHLLFVPRLRLVQLRRRGGSIARTDEAEAPPRLAVVGARACDLAAVDVQDRVFVDGPHPEPDYVARRRSLFVIAVQCGQAGGTCFCVSMRTGPRAERGFDLALTELLDGGHRFFVEVGSDAGASLLARVGAPRAGEDDARAAFEVSRRTATRMGRTLETDGIQELFYRNLEHPRWDDVAERCLGCTNCTLACPTCFCSTVEDVTNLAADGGRDVAERFRRWDSCFSLDHSYLHGGSVRASLRARYRQWLTHKLATWIDQFGTSGCVGCGRCITWCPVGIDITEEAAAIRAGDGAVAAGKE</sequence>
<dbReference type="PANTHER" id="PTHR40447:SF1">
    <property type="entry name" value="ANAEROBIC SULFITE REDUCTASE SUBUNIT A"/>
    <property type="match status" value="1"/>
</dbReference>
<dbReference type="AlphaFoldDB" id="A0A150P0C8"/>
<evidence type="ECO:0000256" key="1">
    <source>
        <dbReference type="ARBA" id="ARBA00022723"/>
    </source>
</evidence>
<dbReference type="SUPFAM" id="SSF46548">
    <property type="entry name" value="alpha-helical ferredoxin"/>
    <property type="match status" value="1"/>
</dbReference>
<proteinExistence type="predicted"/>
<evidence type="ECO:0000259" key="4">
    <source>
        <dbReference type="PROSITE" id="PS51379"/>
    </source>
</evidence>
<evidence type="ECO:0000313" key="6">
    <source>
        <dbReference type="Proteomes" id="UP000075420"/>
    </source>
</evidence>
<dbReference type="PANTHER" id="PTHR40447">
    <property type="entry name" value="ANAEROBIC SULFITE REDUCTASE SUBUNIT A"/>
    <property type="match status" value="1"/>
</dbReference>
<dbReference type="GO" id="GO:0051536">
    <property type="term" value="F:iron-sulfur cluster binding"/>
    <property type="evidence" value="ECO:0007669"/>
    <property type="project" value="UniProtKB-KW"/>
</dbReference>
<keyword evidence="2" id="KW-0408">Iron</keyword>
<gene>
    <name evidence="5" type="ORF">BE08_19385</name>
</gene>